<dbReference type="InterPro" id="IPR004035">
    <property type="entry name" value="Endouclease-III_FeS-bd_BS"/>
</dbReference>
<dbReference type="InterPro" id="IPR023170">
    <property type="entry name" value="HhH_base_excis_C"/>
</dbReference>
<dbReference type="SMART" id="SM00478">
    <property type="entry name" value="ENDO3c"/>
    <property type="match status" value="1"/>
</dbReference>
<dbReference type="RefSeq" id="WP_264844073.1">
    <property type="nucleotide sequence ID" value="NZ_AP025628.1"/>
</dbReference>
<evidence type="ECO:0000256" key="1">
    <source>
        <dbReference type="ARBA" id="ARBA00000843"/>
    </source>
</evidence>
<dbReference type="InterPro" id="IPR044298">
    <property type="entry name" value="MIG/MutY"/>
</dbReference>
<dbReference type="Pfam" id="PF00633">
    <property type="entry name" value="HHH"/>
    <property type="match status" value="1"/>
</dbReference>
<dbReference type="GO" id="GO:0034039">
    <property type="term" value="F:8-oxo-7,8-dihydroguanine DNA N-glycosylase activity"/>
    <property type="evidence" value="ECO:0007669"/>
    <property type="project" value="TreeGrafter"/>
</dbReference>
<evidence type="ECO:0000256" key="4">
    <source>
        <dbReference type="ARBA" id="ARBA00022023"/>
    </source>
</evidence>
<keyword evidence="8" id="KW-0378">Hydrolase</keyword>
<evidence type="ECO:0000256" key="10">
    <source>
        <dbReference type="ARBA" id="ARBA00023014"/>
    </source>
</evidence>
<dbReference type="InterPro" id="IPR000445">
    <property type="entry name" value="HhH_motif"/>
</dbReference>
<comment type="catalytic activity">
    <reaction evidence="1 13">
        <text>Hydrolyzes free adenine bases from 7,8-dihydro-8-oxoguanine:adenine mismatched double-stranded DNA, leaving an apurinic site.</text>
        <dbReference type="EC" id="3.2.2.31"/>
    </reaction>
</comment>
<evidence type="ECO:0000256" key="11">
    <source>
        <dbReference type="ARBA" id="ARBA00023204"/>
    </source>
</evidence>
<dbReference type="FunFam" id="1.10.340.30:FF:000010">
    <property type="entry name" value="Adenine DNA glycosylase"/>
    <property type="match status" value="1"/>
</dbReference>
<dbReference type="GO" id="GO:0046872">
    <property type="term" value="F:metal ion binding"/>
    <property type="evidence" value="ECO:0007669"/>
    <property type="project" value="UniProtKB-UniRule"/>
</dbReference>
<evidence type="ECO:0000313" key="16">
    <source>
        <dbReference type="Proteomes" id="UP001163687"/>
    </source>
</evidence>
<dbReference type="PROSITE" id="PS51462">
    <property type="entry name" value="NUDIX"/>
    <property type="match status" value="1"/>
</dbReference>
<comment type="similarity">
    <text evidence="2 13">Belongs to the Nth/MutY family.</text>
</comment>
<evidence type="ECO:0000259" key="14">
    <source>
        <dbReference type="PROSITE" id="PS51462"/>
    </source>
</evidence>
<dbReference type="SUPFAM" id="SSF55811">
    <property type="entry name" value="Nudix"/>
    <property type="match status" value="1"/>
</dbReference>
<dbReference type="GO" id="GO:0006284">
    <property type="term" value="P:base-excision repair"/>
    <property type="evidence" value="ECO:0007669"/>
    <property type="project" value="UniProtKB-UniRule"/>
</dbReference>
<dbReference type="InterPro" id="IPR000086">
    <property type="entry name" value="NUDIX_hydrolase_dom"/>
</dbReference>
<dbReference type="CDD" id="cd03431">
    <property type="entry name" value="NUDIX_DNA_Glycosylase_C-MutY"/>
    <property type="match status" value="1"/>
</dbReference>
<dbReference type="InterPro" id="IPR003651">
    <property type="entry name" value="Endonuclease3_FeS-loop_motif"/>
</dbReference>
<dbReference type="CDD" id="cd00056">
    <property type="entry name" value="ENDO3c"/>
    <property type="match status" value="1"/>
</dbReference>
<feature type="domain" description="Nudix hydrolase" evidence="14">
    <location>
        <begin position="221"/>
        <end position="354"/>
    </location>
</feature>
<dbReference type="NCBIfam" id="TIGR01084">
    <property type="entry name" value="mutY"/>
    <property type="match status" value="1"/>
</dbReference>
<comment type="function">
    <text evidence="13">Adenine glycosylase active on G-A mispairs.</text>
</comment>
<dbReference type="GO" id="GO:0035485">
    <property type="term" value="F:adenine/guanine mispair binding"/>
    <property type="evidence" value="ECO:0007669"/>
    <property type="project" value="TreeGrafter"/>
</dbReference>
<reference evidence="15" key="1">
    <citation type="submission" date="2022-03" db="EMBL/GenBank/DDBJ databases">
        <title>Complete genome sequence of Caldinitratiruptor microaerophilus.</title>
        <authorList>
            <person name="Mukaiyama R."/>
            <person name="Nishiyama T."/>
            <person name="Ueda K."/>
        </authorList>
    </citation>
    <scope>NUCLEOTIDE SEQUENCE</scope>
    <source>
        <strain evidence="15">JCM 16183</strain>
    </source>
</reference>
<dbReference type="PANTHER" id="PTHR42944">
    <property type="entry name" value="ADENINE DNA GLYCOSYLASE"/>
    <property type="match status" value="1"/>
</dbReference>
<dbReference type="GO" id="GO:0051539">
    <property type="term" value="F:4 iron, 4 sulfur cluster binding"/>
    <property type="evidence" value="ECO:0007669"/>
    <property type="project" value="UniProtKB-UniRule"/>
</dbReference>
<evidence type="ECO:0000256" key="9">
    <source>
        <dbReference type="ARBA" id="ARBA00023004"/>
    </source>
</evidence>
<evidence type="ECO:0000256" key="13">
    <source>
        <dbReference type="RuleBase" id="RU365096"/>
    </source>
</evidence>
<evidence type="ECO:0000256" key="3">
    <source>
        <dbReference type="ARBA" id="ARBA00012045"/>
    </source>
</evidence>
<evidence type="ECO:0000256" key="2">
    <source>
        <dbReference type="ARBA" id="ARBA00008343"/>
    </source>
</evidence>
<organism evidence="15 16">
    <name type="scientific">Caldinitratiruptor microaerophilus</name>
    <dbReference type="NCBI Taxonomy" id="671077"/>
    <lineage>
        <taxon>Bacteria</taxon>
        <taxon>Bacillati</taxon>
        <taxon>Bacillota</taxon>
        <taxon>Clostridia</taxon>
        <taxon>Eubacteriales</taxon>
        <taxon>Symbiobacteriaceae</taxon>
        <taxon>Caldinitratiruptor</taxon>
    </lineage>
</organism>
<keyword evidence="11" id="KW-0234">DNA repair</keyword>
<dbReference type="Pfam" id="PF00730">
    <property type="entry name" value="HhH-GPD"/>
    <property type="match status" value="1"/>
</dbReference>
<dbReference type="Proteomes" id="UP001163687">
    <property type="component" value="Chromosome"/>
</dbReference>
<dbReference type="InterPro" id="IPR011257">
    <property type="entry name" value="DNA_glycosylase"/>
</dbReference>
<dbReference type="PROSITE" id="PS00764">
    <property type="entry name" value="ENDONUCLEASE_III_1"/>
    <property type="match status" value="1"/>
</dbReference>
<dbReference type="AlphaFoldDB" id="A0AA35CIT1"/>
<evidence type="ECO:0000313" key="15">
    <source>
        <dbReference type="EMBL" id="BDG59999.1"/>
    </source>
</evidence>
<evidence type="ECO:0000256" key="12">
    <source>
        <dbReference type="ARBA" id="ARBA00023295"/>
    </source>
</evidence>
<evidence type="ECO:0000256" key="5">
    <source>
        <dbReference type="ARBA" id="ARBA00022485"/>
    </source>
</evidence>
<dbReference type="PANTHER" id="PTHR42944:SF1">
    <property type="entry name" value="ADENINE DNA GLYCOSYLASE"/>
    <property type="match status" value="1"/>
</dbReference>
<proteinExistence type="inferred from homology"/>
<dbReference type="InterPro" id="IPR003265">
    <property type="entry name" value="HhH-GPD_domain"/>
</dbReference>
<keyword evidence="12 13" id="KW-0326">Glycosidase</keyword>
<keyword evidence="5" id="KW-0004">4Fe-4S</keyword>
<keyword evidence="10" id="KW-0411">Iron-sulfur</keyword>
<dbReference type="Gene3D" id="3.90.79.10">
    <property type="entry name" value="Nucleoside Triphosphate Pyrophosphohydrolase"/>
    <property type="match status" value="1"/>
</dbReference>
<keyword evidence="6" id="KW-0479">Metal-binding</keyword>
<dbReference type="Pfam" id="PF14815">
    <property type="entry name" value="NUDIX_4"/>
    <property type="match status" value="1"/>
</dbReference>
<keyword evidence="9 13" id="KW-0408">Iron</keyword>
<accession>A0AA35CIT1</accession>
<keyword evidence="16" id="KW-1185">Reference proteome</keyword>
<dbReference type="InterPro" id="IPR015797">
    <property type="entry name" value="NUDIX_hydrolase-like_dom_sf"/>
</dbReference>
<dbReference type="Gene3D" id="1.10.340.30">
    <property type="entry name" value="Hypothetical protein, domain 2"/>
    <property type="match status" value="1"/>
</dbReference>
<dbReference type="SUPFAM" id="SSF48150">
    <property type="entry name" value="DNA-glycosylase"/>
    <property type="match status" value="1"/>
</dbReference>
<dbReference type="Gene3D" id="1.10.1670.10">
    <property type="entry name" value="Helix-hairpin-Helix base-excision DNA repair enzymes (C-terminal)"/>
    <property type="match status" value="1"/>
</dbReference>
<evidence type="ECO:0000256" key="8">
    <source>
        <dbReference type="ARBA" id="ARBA00022801"/>
    </source>
</evidence>
<name>A0AA35CIT1_9FIRM</name>
<dbReference type="InterPro" id="IPR005760">
    <property type="entry name" value="A/G_AdeGlyc_MutY"/>
</dbReference>
<protein>
    <recommendedName>
        <fullName evidence="4 13">Adenine DNA glycosylase</fullName>
        <ecNumber evidence="3 13">3.2.2.31</ecNumber>
    </recommendedName>
</protein>
<dbReference type="InterPro" id="IPR029119">
    <property type="entry name" value="MutY_C"/>
</dbReference>
<evidence type="ECO:0000256" key="7">
    <source>
        <dbReference type="ARBA" id="ARBA00022763"/>
    </source>
</evidence>
<dbReference type="GO" id="GO:0000701">
    <property type="term" value="F:purine-specific mismatch base pair DNA N-glycosylase activity"/>
    <property type="evidence" value="ECO:0007669"/>
    <property type="project" value="UniProtKB-EC"/>
</dbReference>
<dbReference type="GO" id="GO:0032357">
    <property type="term" value="F:oxidized purine DNA binding"/>
    <property type="evidence" value="ECO:0007669"/>
    <property type="project" value="TreeGrafter"/>
</dbReference>
<comment type="cofactor">
    <cofactor evidence="13">
        <name>[4Fe-4S] cluster</name>
        <dbReference type="ChEBI" id="CHEBI:49883"/>
    </cofactor>
    <text evidence="13">Binds 1 [4Fe-4S] cluster.</text>
</comment>
<dbReference type="GO" id="GO:0006298">
    <property type="term" value="P:mismatch repair"/>
    <property type="evidence" value="ECO:0007669"/>
    <property type="project" value="TreeGrafter"/>
</dbReference>
<gene>
    <name evidence="15" type="primary">mutY</name>
    <name evidence="15" type="ORF">caldi_10890</name>
</gene>
<dbReference type="EC" id="3.2.2.31" evidence="3 13"/>
<evidence type="ECO:0000256" key="6">
    <source>
        <dbReference type="ARBA" id="ARBA00022723"/>
    </source>
</evidence>
<dbReference type="SMART" id="SM00525">
    <property type="entry name" value="FES"/>
    <property type="match status" value="1"/>
</dbReference>
<dbReference type="KEGG" id="cmic:caldi_10890"/>
<keyword evidence="7 13" id="KW-0227">DNA damage</keyword>
<sequence length="369" mass="40689">MADTLDRALLEWYDSRRRDLPWRRQRDPYRIWVSEVMLQQTRVETAIPYYLRWLERFPDLLSLARAPEEEVLALWSGLGYYSRARNLHAAVREVASRYGGEVPRDPDAFAALPGVGEYTAGAVLSIAYGLRLPAVDGNALRVLVRLGALEGDITRTAVRREAVRLAARLVPEDRPGDFNQALMELGGSVCVPRRPRCGDCPITAWCEARRRGLEGVLPRRTRRPAAPAVPLAAALIRDGSGRVGLARRPAVGLLAGMWGLPAFEVGAETPAGAVAAALERHLEEAHGLRVRVGPPVARARHVFSHRTWEMTAFAGDLLEAPPEGPGWRWLTPGELEGFPLPRAFSRLVEAAGLVPAAPAGRPERRRSTR</sequence>
<dbReference type="EMBL" id="AP025628">
    <property type="protein sequence ID" value="BDG59999.1"/>
    <property type="molecule type" value="Genomic_DNA"/>
</dbReference>